<dbReference type="Pfam" id="PF00999">
    <property type="entry name" value="Na_H_Exchanger"/>
    <property type="match status" value="3"/>
</dbReference>
<feature type="domain" description="DUF7870" evidence="14">
    <location>
        <begin position="269"/>
        <end position="368"/>
    </location>
</feature>
<accession>A0A438FAF2</accession>
<dbReference type="InterPro" id="IPR057192">
    <property type="entry name" value="DUF7870"/>
</dbReference>
<dbReference type="GO" id="GO:0015297">
    <property type="term" value="F:antiporter activity"/>
    <property type="evidence" value="ECO:0007669"/>
    <property type="project" value="InterPro"/>
</dbReference>
<feature type="transmembrane region" description="Helical" evidence="10">
    <location>
        <begin position="1693"/>
        <end position="1714"/>
    </location>
</feature>
<dbReference type="Pfam" id="PF23256">
    <property type="entry name" value="CHX17_2nd"/>
    <property type="match status" value="1"/>
</dbReference>
<dbReference type="InterPro" id="IPR038770">
    <property type="entry name" value="Na+/solute_symporter_sf"/>
</dbReference>
<comment type="caution">
    <text evidence="15">The sequence shown here is derived from an EMBL/GenBank/DDBJ whole genome shotgun (WGS) entry which is preliminary data.</text>
</comment>
<feature type="domain" description="Cation/H+ exchanger transmembrane" evidence="11">
    <location>
        <begin position="796"/>
        <end position="961"/>
    </location>
</feature>
<evidence type="ECO:0000256" key="5">
    <source>
        <dbReference type="ARBA" id="ARBA00022958"/>
    </source>
</evidence>
<dbReference type="GO" id="GO:1902600">
    <property type="term" value="P:proton transmembrane transport"/>
    <property type="evidence" value="ECO:0007669"/>
    <property type="project" value="InterPro"/>
</dbReference>
<reference evidence="15 16" key="1">
    <citation type="journal article" date="2018" name="PLoS Genet.">
        <title>Population sequencing reveals clonal diversity and ancestral inbreeding in the grapevine cultivar Chardonnay.</title>
        <authorList>
            <person name="Roach M.J."/>
            <person name="Johnson D.L."/>
            <person name="Bohlmann J."/>
            <person name="van Vuuren H.J."/>
            <person name="Jones S.J."/>
            <person name="Pretorius I.S."/>
            <person name="Schmidt S.A."/>
            <person name="Borneman A.R."/>
        </authorList>
    </citation>
    <scope>NUCLEOTIDE SEQUENCE [LARGE SCALE GENOMIC DNA]</scope>
    <source>
        <strain evidence="16">cv. Chardonnay</strain>
        <tissue evidence="15">Leaf</tissue>
    </source>
</reference>
<feature type="transmembrane region" description="Helical" evidence="10">
    <location>
        <begin position="14"/>
        <end position="35"/>
    </location>
</feature>
<gene>
    <name evidence="15" type="primary">CHX14_0</name>
    <name evidence="15" type="ORF">CK203_078551</name>
</gene>
<evidence type="ECO:0000256" key="2">
    <source>
        <dbReference type="ARBA" id="ARBA00022448"/>
    </source>
</evidence>
<feature type="domain" description="DUF7870" evidence="14">
    <location>
        <begin position="406"/>
        <end position="494"/>
    </location>
</feature>
<proteinExistence type="inferred from homology"/>
<evidence type="ECO:0000259" key="12">
    <source>
        <dbReference type="Pfam" id="PF23256"/>
    </source>
</evidence>
<evidence type="ECO:0000313" key="15">
    <source>
        <dbReference type="EMBL" id="RVW56916.1"/>
    </source>
</evidence>
<evidence type="ECO:0000259" key="13">
    <source>
        <dbReference type="Pfam" id="PF23259"/>
    </source>
</evidence>
<feature type="transmembrane region" description="Helical" evidence="10">
    <location>
        <begin position="880"/>
        <end position="903"/>
    </location>
</feature>
<feature type="transmembrane region" description="Helical" evidence="10">
    <location>
        <begin position="620"/>
        <end position="641"/>
    </location>
</feature>
<dbReference type="InterPro" id="IPR057290">
    <property type="entry name" value="CHX17_C"/>
</dbReference>
<feature type="transmembrane region" description="Helical" evidence="10">
    <location>
        <begin position="653"/>
        <end position="673"/>
    </location>
</feature>
<dbReference type="EMBL" id="QGNW01001070">
    <property type="protein sequence ID" value="RVW56916.1"/>
    <property type="molecule type" value="Genomic_DNA"/>
</dbReference>
<feature type="domain" description="Cation/H(+) antiporter C-terminal" evidence="13">
    <location>
        <begin position="1890"/>
        <end position="2027"/>
    </location>
</feature>
<dbReference type="GO" id="GO:0006813">
    <property type="term" value="P:potassium ion transport"/>
    <property type="evidence" value="ECO:0007669"/>
    <property type="project" value="UniProtKB-KW"/>
</dbReference>
<feature type="transmembrane region" description="Helical" evidence="10">
    <location>
        <begin position="799"/>
        <end position="832"/>
    </location>
</feature>
<feature type="transmembrane region" description="Helical" evidence="10">
    <location>
        <begin position="587"/>
        <end position="608"/>
    </location>
</feature>
<feature type="transmembrane region" description="Helical" evidence="10">
    <location>
        <begin position="1410"/>
        <end position="1432"/>
    </location>
</feature>
<evidence type="ECO:0000256" key="8">
    <source>
        <dbReference type="ARBA" id="ARBA00023136"/>
    </source>
</evidence>
<keyword evidence="2" id="KW-0813">Transport</keyword>
<comment type="subcellular location">
    <subcellularLocation>
        <location evidence="1">Membrane</location>
        <topology evidence="1">Multi-pass membrane protein</topology>
    </subcellularLocation>
</comment>
<evidence type="ECO:0000256" key="6">
    <source>
        <dbReference type="ARBA" id="ARBA00022989"/>
    </source>
</evidence>
<dbReference type="InterPro" id="IPR050794">
    <property type="entry name" value="CPA2_transporter"/>
</dbReference>
<dbReference type="PANTHER" id="PTHR32468:SF164">
    <property type="entry name" value="OS05G0485000 PROTEIN"/>
    <property type="match status" value="1"/>
</dbReference>
<keyword evidence="6 10" id="KW-1133">Transmembrane helix</keyword>
<evidence type="ECO:0000256" key="3">
    <source>
        <dbReference type="ARBA" id="ARBA00022538"/>
    </source>
</evidence>
<keyword evidence="7" id="KW-0406">Ion transport</keyword>
<feature type="transmembrane region" description="Helical" evidence="10">
    <location>
        <begin position="685"/>
        <end position="707"/>
    </location>
</feature>
<feature type="transmembrane region" description="Helical" evidence="10">
    <location>
        <begin position="719"/>
        <end position="741"/>
    </location>
</feature>
<evidence type="ECO:0000259" key="14">
    <source>
        <dbReference type="Pfam" id="PF25276"/>
    </source>
</evidence>
<feature type="transmembrane region" description="Helical" evidence="10">
    <location>
        <begin position="1589"/>
        <end position="1612"/>
    </location>
</feature>
<feature type="domain" description="Cation/H+ exchanger transmembrane" evidence="11">
    <location>
        <begin position="1407"/>
        <end position="1704"/>
    </location>
</feature>
<dbReference type="Pfam" id="PF23259">
    <property type="entry name" value="CHX17_C"/>
    <property type="match status" value="1"/>
</dbReference>
<keyword evidence="3" id="KW-0633">Potassium transport</keyword>
<evidence type="ECO:0000256" key="9">
    <source>
        <dbReference type="ARBA" id="ARBA00038341"/>
    </source>
</evidence>
<name>A0A438FAF2_VITVI</name>
<evidence type="ECO:0000256" key="7">
    <source>
        <dbReference type="ARBA" id="ARBA00023065"/>
    </source>
</evidence>
<dbReference type="PANTHER" id="PTHR32468">
    <property type="entry name" value="CATION/H + ANTIPORTER"/>
    <property type="match status" value="1"/>
</dbReference>
<keyword evidence="4 10" id="KW-0812">Transmembrane</keyword>
<evidence type="ECO:0000313" key="16">
    <source>
        <dbReference type="Proteomes" id="UP000288805"/>
    </source>
</evidence>
<protein>
    <submittedName>
        <fullName evidence="15">Cation/H(+) antiporter 14</fullName>
    </submittedName>
</protein>
<feature type="transmembrane region" description="Helical" evidence="10">
    <location>
        <begin position="1658"/>
        <end position="1681"/>
    </location>
</feature>
<evidence type="ECO:0000256" key="1">
    <source>
        <dbReference type="ARBA" id="ARBA00004141"/>
    </source>
</evidence>
<feature type="transmembrane region" description="Helical" evidence="10">
    <location>
        <begin position="1444"/>
        <end position="1465"/>
    </location>
</feature>
<keyword evidence="8 10" id="KW-0472">Membrane</keyword>
<evidence type="ECO:0000256" key="10">
    <source>
        <dbReference type="SAM" id="Phobius"/>
    </source>
</evidence>
<feature type="transmembrane region" description="Helical" evidence="10">
    <location>
        <begin position="1371"/>
        <end position="1389"/>
    </location>
</feature>
<dbReference type="SUPFAM" id="SSF53335">
    <property type="entry name" value="S-adenosyl-L-methionine-dependent methyltransferases"/>
    <property type="match status" value="2"/>
</dbReference>
<dbReference type="Pfam" id="PF25276">
    <property type="entry name" value="DUF7870"/>
    <property type="match status" value="2"/>
</dbReference>
<dbReference type="InterPro" id="IPR057291">
    <property type="entry name" value="CHX17_2nd"/>
</dbReference>
<dbReference type="Gene3D" id="1.20.1530.20">
    <property type="match status" value="3"/>
</dbReference>
<dbReference type="Gene3D" id="3.40.50.150">
    <property type="entry name" value="Vaccinia Virus protein VP39"/>
    <property type="match status" value="2"/>
</dbReference>
<evidence type="ECO:0000256" key="4">
    <source>
        <dbReference type="ARBA" id="ARBA00022692"/>
    </source>
</evidence>
<feature type="domain" description="Cation/H+ exchanger transmembrane" evidence="11">
    <location>
        <begin position="607"/>
        <end position="771"/>
    </location>
</feature>
<comment type="similarity">
    <text evidence="9">Belongs to the monovalent cation:proton antiporter 2 (CPA2) transporter (TC 2.A.37) family. CHX (TC 2.A.37.4) subfamily.</text>
</comment>
<organism evidence="15 16">
    <name type="scientific">Vitis vinifera</name>
    <name type="common">Grape</name>
    <dbReference type="NCBI Taxonomy" id="29760"/>
    <lineage>
        <taxon>Eukaryota</taxon>
        <taxon>Viridiplantae</taxon>
        <taxon>Streptophyta</taxon>
        <taxon>Embryophyta</taxon>
        <taxon>Tracheophyta</taxon>
        <taxon>Spermatophyta</taxon>
        <taxon>Magnoliopsida</taxon>
        <taxon>eudicotyledons</taxon>
        <taxon>Gunneridae</taxon>
        <taxon>Pentapetalae</taxon>
        <taxon>rosids</taxon>
        <taxon>Vitales</taxon>
        <taxon>Vitaceae</taxon>
        <taxon>Viteae</taxon>
        <taxon>Vitis</taxon>
    </lineage>
</organism>
<dbReference type="InterPro" id="IPR029063">
    <property type="entry name" value="SAM-dependent_MTases_sf"/>
</dbReference>
<feature type="domain" description="Cation/H(+) antiporter central" evidence="12">
    <location>
        <begin position="1019"/>
        <end position="1141"/>
    </location>
</feature>
<keyword evidence="5" id="KW-0630">Potassium</keyword>
<dbReference type="Proteomes" id="UP000288805">
    <property type="component" value="Unassembled WGS sequence"/>
</dbReference>
<dbReference type="InterPro" id="IPR006153">
    <property type="entry name" value="Cation/H_exchanger_TM"/>
</dbReference>
<dbReference type="GO" id="GO:0016020">
    <property type="term" value="C:membrane"/>
    <property type="evidence" value="ECO:0007669"/>
    <property type="project" value="UniProtKB-SubCell"/>
</dbReference>
<sequence length="2063" mass="229241">MDATAGRRSLLRNILIRTIFCFVALIVIVEFAYVVRIKGRECGSGGFCFSPENPKISSVVVGAHQAAIGESSFDMWTSKQWRKSVDYFSSLFQDLIFEGYLSPDSKSLCIETSTGEDVFALREIGVVDAIGISKKAFPPLVVSGQAYRQPFDNNTFDFEFSSNGGLDRSARPANFAAEIGRTLKPGGFVVVHTVAAKDAYNFNSFLELFNCCRFIRSRDIDNLDSSVPSIREIVLKKDIEILAHEESSPDRNSFKKCSVPGYKQEIIKNAEPLIEEEPLKPWITLKRNIKNIKYISSMVDVSFKQRYVYVDVGARSYGSSIGSWFKKQYPKQNKTFEIYAIEADKAFHEEYRLKKGVTLLPYAAWLRNETLFFEITRDPGRKVQERGRGMGRIQPVQSSASYAADVDKIQGIDFANWLKSTVSERDFVVMKMDVEGTEFHLIPRLIETGAICLIDEIFLECHYNRWQRCCPGQRSSKFQKTYAQCLDLFSSLRKVEFLCINGGDGQLEAEVGFLSSPNPWGGPEESEIQLKKGQLKPEEHGMDIVLPQDPAQQEAEDDLQMALGFPYACHFVNHVNSRGMWFGDNPLLFSLPLLMMQLSFITIITRSIHLLLKPFGQPSIVSQIVGGVILGPSILGHNSVFASKVFPTRGRTVLDTLSVFGFMLFIFLIGVKMDPTMVLKSGRKALAIGVLGFFVPYALAGIAALIINQCFSLDHDVTSILPLIVALQSMTSFPVIACFLTELKILNSEIGRLASSSSIICDVLHWSILSLRFVSKVATEKSLCGQLDTPPEGKPVKEIYIFFFLVALMGCGLMGEVIGLSALVASFILGLVIPDGPPLGAALVERLDCFVSVLLMPIFFTTCGLNTDVFAIQKLMNAGVILLVVFVSFVGKIIGTILPLLFCRMPFRDALSLALIMNSKGILELAMLTNWKKDKVMNEECFAIMIISVVVVTGVISPLVKALYDPSKRFIAYKRRTVQHSKRGEELCILACIHSQDNVKTIISLLNATNPTTDSPMNLFVLHLVKLMGRSSSLLVAHRPREKPSLYPTQSEQIFNSFRKFEERSRGAVMVHCFKGVSPYATMHNDVCSLALEKRTCIVIIPFHRQRINGERIEAPYVFRHLNKNVLEKAPCSVAILIDRGNWKKGRSAMAEPSSYQVAVLFFGGADDREAVALAGRMGTDRSKMLDAETLGEFRLNTLHNEQVSYQEEVVTDIASVLAVTRPMENTCDLVMVGRSHGQSQFMSELTKYSEHRELGTVGEVLVTTYSKGSKASVLVVQQQTRIWGLLDPEESLHLRRFSDMEGLRTMGPVAGPFSEEKLVCQFTGNMIHSKGIFLGDDPFNFSLPMLLAQGILILLLTRTTYYFLKPLGQGMISAQIIAGIIMGPSILGHDGAYAEKLFPPGGKLAGKTAVLIGIGGFILPYGLGELAFIIIHHVMTLDRKLSVSIPFMVALNSMTSFVVVSSLLTDLNILNSELGRLATQTSMVSDLCSWFMATMMNTVGIAARDSDWMLLWSLIWLLIFLISIVFVFRPIIIWISKQTPEGERMDEVLFFIIIVMIMGCAFCAEVLGQHAALGPLVLGMALPDGPPIGTILLQKFDTMVTGLLLPIFFALSGSKTKLFSLGKGMFPFMVEFIIILGYIGKFTGTLIPAIFSGVPLWDSLCLAMIMCCKGIIEVATYSMWKDRKILSYQSYSLLLITMLIVTGVCRPIVGYLYDPASSHMSYSRKSIMYPKHDSEFRILVCIHNEHNVSTIINLLEASHATKSSPISIVALCLMELTGSSSSVLESYDSKKKLTSGVTHLGHIINAFNYYEQHNHGRVTVQHFTAIAPYSSMHTDICAIALEMRANIVIVPFHKQLAFGGTEEATATSIKTGHIGGHRSFVAGHSLYHIALLFLGGADDREALSYSRRMAEDPKIRLTVVCFRPWGEQAYTEETEEYLDKKLMNEFKADAVDKIVYSEVIVKDGEGTTQVIRSMEEGFDLFIVGRHHDKSPFTLGLTEWHECTELGLIGDMLAGSDFLFSVLVVQQQPFGLGCKISASMGLHDFWDYEDAKDCKLGAHIQRN</sequence>
<feature type="transmembrane region" description="Helical" evidence="10">
    <location>
        <begin position="942"/>
        <end position="964"/>
    </location>
</feature>
<feature type="transmembrane region" description="Helical" evidence="10">
    <location>
        <begin position="1510"/>
        <end position="1537"/>
    </location>
</feature>
<evidence type="ECO:0000259" key="11">
    <source>
        <dbReference type="Pfam" id="PF00999"/>
    </source>
</evidence>
<feature type="transmembrane region" description="Helical" evidence="10">
    <location>
        <begin position="1549"/>
        <end position="1569"/>
    </location>
</feature>